<name>A0A830C534_9LAMI</name>
<dbReference type="EMBL" id="BMAC01000308">
    <property type="protein sequence ID" value="GFP93292.1"/>
    <property type="molecule type" value="Genomic_DNA"/>
</dbReference>
<gene>
    <name evidence="1" type="ORF">PHJA_001473600</name>
</gene>
<sequence length="318" mass="36698">MPNLNHSWTLPVKVWFLEPPVPVPSNRTGNSPSTGRFYMERELSKLLDFVKDKEHLALPDFMREKQLASHARSSSVKGKQSHSKVSEETLVKGGESLSQIYVESVAKPDKFQPFIKEEVLTRIYNDVFPCTAEQFFKFIVDDSSTFTCEWVIGVPLMNTMVKSEKLHVEPCVTFRCALETYIPVTERRHVVPSADKRLRLYNRQRVSHLHHILRDTVDGQCRQTEILLALDIGFGAYFKKWCLLQSRIKVAATDDNKKVYKIMLDAARSYIESRISDRDYDMIEGQRRCSFSVEIVATINLHWRKILIRSGSLNLAQT</sequence>
<organism evidence="1 2">
    <name type="scientific">Phtheirospermum japonicum</name>
    <dbReference type="NCBI Taxonomy" id="374723"/>
    <lineage>
        <taxon>Eukaryota</taxon>
        <taxon>Viridiplantae</taxon>
        <taxon>Streptophyta</taxon>
        <taxon>Embryophyta</taxon>
        <taxon>Tracheophyta</taxon>
        <taxon>Spermatophyta</taxon>
        <taxon>Magnoliopsida</taxon>
        <taxon>eudicotyledons</taxon>
        <taxon>Gunneridae</taxon>
        <taxon>Pentapetalae</taxon>
        <taxon>asterids</taxon>
        <taxon>lamiids</taxon>
        <taxon>Lamiales</taxon>
        <taxon>Orobanchaceae</taxon>
        <taxon>Orobanchaceae incertae sedis</taxon>
        <taxon>Phtheirospermum</taxon>
    </lineage>
</organism>
<accession>A0A830C534</accession>
<comment type="caution">
    <text evidence="1">The sequence shown here is derived from an EMBL/GenBank/DDBJ whole genome shotgun (WGS) entry which is preliminary data.</text>
</comment>
<evidence type="ECO:0000313" key="1">
    <source>
        <dbReference type="EMBL" id="GFP93292.1"/>
    </source>
</evidence>
<dbReference type="AlphaFoldDB" id="A0A830C534"/>
<keyword evidence="2" id="KW-1185">Reference proteome</keyword>
<dbReference type="PANTHER" id="PTHR47038">
    <property type="entry name" value="BAG-ASSOCIATED GRAM PROTEIN 1"/>
    <property type="match status" value="1"/>
</dbReference>
<evidence type="ECO:0000313" key="2">
    <source>
        <dbReference type="Proteomes" id="UP000653305"/>
    </source>
</evidence>
<dbReference type="PANTHER" id="PTHR47038:SF1">
    <property type="entry name" value="BAG-ASSOCIATED GRAM PROTEIN 1"/>
    <property type="match status" value="1"/>
</dbReference>
<protein>
    <submittedName>
        <fullName evidence="1">Uncharacterized protein</fullName>
    </submittedName>
</protein>
<reference evidence="1" key="1">
    <citation type="submission" date="2020-07" db="EMBL/GenBank/DDBJ databases">
        <title>Ethylene signaling mediates host invasion by parasitic plants.</title>
        <authorList>
            <person name="Yoshida S."/>
        </authorList>
    </citation>
    <scope>NUCLEOTIDE SEQUENCE</scope>
    <source>
        <strain evidence="1">Okayama</strain>
    </source>
</reference>
<dbReference type="Proteomes" id="UP000653305">
    <property type="component" value="Unassembled WGS sequence"/>
</dbReference>
<dbReference type="InterPro" id="IPR044655">
    <property type="entry name" value="BAGP1-like"/>
</dbReference>
<proteinExistence type="predicted"/>